<dbReference type="PROSITE" id="PS50943">
    <property type="entry name" value="HTH_CROC1"/>
    <property type="match status" value="1"/>
</dbReference>
<evidence type="ECO:0000313" key="4">
    <source>
        <dbReference type="Proteomes" id="UP000509790"/>
    </source>
</evidence>
<dbReference type="Pfam" id="PF01381">
    <property type="entry name" value="HTH_3"/>
    <property type="match status" value="1"/>
</dbReference>
<accession>A0A084EYG9</accession>
<dbReference type="RefSeq" id="WP_052157455.1">
    <property type="nucleotide sequence ID" value="NZ_CP041334.1"/>
</dbReference>
<dbReference type="AlphaFoldDB" id="A0A084EYG9"/>
<dbReference type="GO" id="GO:0003677">
    <property type="term" value="F:DNA binding"/>
    <property type="evidence" value="ECO:0007669"/>
    <property type="project" value="InterPro"/>
</dbReference>
<dbReference type="EMBL" id="CP121769">
    <property type="protein sequence ID" value="WGE10988.1"/>
    <property type="molecule type" value="Genomic_DNA"/>
</dbReference>
<evidence type="ECO:0000313" key="2">
    <source>
        <dbReference type="EMBL" id="QKY72800.1"/>
    </source>
</evidence>
<reference evidence="3" key="2">
    <citation type="submission" date="2023-04" db="EMBL/GenBank/DDBJ databases">
        <title>Molecular characterization of the Integrative and Conjugative elements harboring multidrug-resistance gene from Glaesserella (Haemophilus) parasuis.</title>
        <authorList>
            <person name="Che Y."/>
            <person name="Zhou L."/>
        </authorList>
    </citation>
    <scope>NUCLEOTIDE SEQUENCE</scope>
    <source>
        <strain evidence="3">Z44</strain>
    </source>
</reference>
<dbReference type="CDD" id="cd00093">
    <property type="entry name" value="HTH_XRE"/>
    <property type="match status" value="1"/>
</dbReference>
<dbReference type="InterPro" id="IPR001387">
    <property type="entry name" value="Cro/C1-type_HTH"/>
</dbReference>
<name>A0A084EYG9_GLAPU</name>
<dbReference type="SUPFAM" id="SSF47413">
    <property type="entry name" value="lambda repressor-like DNA-binding domains"/>
    <property type="match status" value="1"/>
</dbReference>
<protein>
    <submittedName>
        <fullName evidence="2">Helix-turn-helix transcriptional regulator</fullName>
    </submittedName>
</protein>
<dbReference type="GeneID" id="66619373"/>
<dbReference type="InterPro" id="IPR010982">
    <property type="entry name" value="Lambda_DNA-bd_dom_sf"/>
</dbReference>
<sequence length="103" mass="11731">MTTVGERIKTERLRLKLSQRDFSKLINISAEAQFKYEKNISLPRIDYLLKIQNIGVDINYILLGYSNPIILTENEISILTAIRTSSAIKNFILGGIKELKSNC</sequence>
<feature type="domain" description="HTH cro/C1-type" evidence="1">
    <location>
        <begin position="8"/>
        <end position="61"/>
    </location>
</feature>
<proteinExistence type="predicted"/>
<organism evidence="2 4">
    <name type="scientific">Glaesserella parasuis</name>
    <name type="common">Haemophilus parasuis</name>
    <dbReference type="NCBI Taxonomy" id="738"/>
    <lineage>
        <taxon>Bacteria</taxon>
        <taxon>Pseudomonadati</taxon>
        <taxon>Pseudomonadota</taxon>
        <taxon>Gammaproteobacteria</taxon>
        <taxon>Pasteurellales</taxon>
        <taxon>Pasteurellaceae</taxon>
        <taxon>Glaesserella</taxon>
    </lineage>
</organism>
<evidence type="ECO:0000259" key="1">
    <source>
        <dbReference type="PROSITE" id="PS50943"/>
    </source>
</evidence>
<dbReference type="Gene3D" id="1.10.260.40">
    <property type="entry name" value="lambda repressor-like DNA-binding domains"/>
    <property type="match status" value="1"/>
</dbReference>
<dbReference type="SMART" id="SM00530">
    <property type="entry name" value="HTH_XRE"/>
    <property type="match status" value="1"/>
</dbReference>
<dbReference type="OrthoDB" id="3196789at2"/>
<gene>
    <name evidence="2" type="ORF">FLK62_05760</name>
    <name evidence="3" type="ORF">QBL01_05315</name>
</gene>
<reference evidence="2 4" key="1">
    <citation type="submission" date="2019-06" db="EMBL/GenBank/DDBJ databases">
        <title>Complete genome sequence of Haemophilus parasuis HPS412.</title>
        <authorList>
            <person name="Yang S."/>
            <person name="Huang C."/>
        </authorList>
    </citation>
    <scope>NUCLEOTIDE SEQUENCE [LARGE SCALE GENOMIC DNA]</scope>
    <source>
        <strain evidence="2 4">HPS412</strain>
    </source>
</reference>
<dbReference type="EMBL" id="CP041334">
    <property type="protein sequence ID" value="QKY72800.1"/>
    <property type="molecule type" value="Genomic_DNA"/>
</dbReference>
<dbReference type="Proteomes" id="UP001222296">
    <property type="component" value="Chromosome"/>
</dbReference>
<dbReference type="Proteomes" id="UP000509790">
    <property type="component" value="Chromosome"/>
</dbReference>
<evidence type="ECO:0000313" key="3">
    <source>
        <dbReference type="EMBL" id="WGE10988.1"/>
    </source>
</evidence>